<accession>A0ABV2RAI0</accession>
<evidence type="ECO:0000256" key="2">
    <source>
        <dbReference type="ARBA" id="ARBA00023125"/>
    </source>
</evidence>
<dbReference type="EMBL" id="JBEPTF010000001">
    <property type="protein sequence ID" value="MET4683585.1"/>
    <property type="molecule type" value="Genomic_DNA"/>
</dbReference>
<evidence type="ECO:0000256" key="3">
    <source>
        <dbReference type="ARBA" id="ARBA00023163"/>
    </source>
</evidence>
<name>A0ABV2RAI0_9CAUL</name>
<keyword evidence="6" id="KW-1185">Reference proteome</keyword>
<dbReference type="Proteomes" id="UP001549313">
    <property type="component" value="Unassembled WGS sequence"/>
</dbReference>
<gene>
    <name evidence="5" type="ORF">ABIE19_001494</name>
</gene>
<evidence type="ECO:0000259" key="4">
    <source>
        <dbReference type="PROSITE" id="PS01124"/>
    </source>
</evidence>
<keyword evidence="3" id="KW-0804">Transcription</keyword>
<dbReference type="SUPFAM" id="SSF51182">
    <property type="entry name" value="RmlC-like cupins"/>
    <property type="match status" value="1"/>
</dbReference>
<proteinExistence type="predicted"/>
<dbReference type="PROSITE" id="PS01124">
    <property type="entry name" value="HTH_ARAC_FAMILY_2"/>
    <property type="match status" value="1"/>
</dbReference>
<keyword evidence="2" id="KW-0238">DNA-binding</keyword>
<protein>
    <submittedName>
        <fullName evidence="5">AraC-like DNA-binding protein</fullName>
    </submittedName>
</protein>
<dbReference type="InterPro" id="IPR014710">
    <property type="entry name" value="RmlC-like_jellyroll"/>
</dbReference>
<feature type="domain" description="HTH araC/xylS-type" evidence="4">
    <location>
        <begin position="132"/>
        <end position="232"/>
    </location>
</feature>
<dbReference type="PANTHER" id="PTHR46796:SF2">
    <property type="entry name" value="TRANSCRIPTIONAL REGULATORY PROTEIN"/>
    <property type="match status" value="1"/>
</dbReference>
<dbReference type="PANTHER" id="PTHR46796">
    <property type="entry name" value="HTH-TYPE TRANSCRIPTIONAL ACTIVATOR RHAS-RELATED"/>
    <property type="match status" value="1"/>
</dbReference>
<evidence type="ECO:0000313" key="5">
    <source>
        <dbReference type="EMBL" id="MET4683585.1"/>
    </source>
</evidence>
<dbReference type="SMART" id="SM00342">
    <property type="entry name" value="HTH_ARAC"/>
    <property type="match status" value="1"/>
</dbReference>
<reference evidence="5 6" key="1">
    <citation type="submission" date="2024-06" db="EMBL/GenBank/DDBJ databases">
        <title>Sorghum-associated microbial communities from plants grown in Nebraska, USA.</title>
        <authorList>
            <person name="Schachtman D."/>
        </authorList>
    </citation>
    <scope>NUCLEOTIDE SEQUENCE [LARGE SCALE GENOMIC DNA]</scope>
    <source>
        <strain evidence="5 6">2814</strain>
    </source>
</reference>
<sequence length="242" mass="26415">MGKTGRGANIETLPFWAGMAAYGRGDQIERHRHDYAYAALVVSGGYLEAGDAGRFHVEPGHIVIHEAHEAHQDRFHPTGARVLNLPLAESAVAAGLYRASEPDLLIRTAERDLHAASQLLQAELIPETGMLNDWPDLLAEALKQDMVFSLSDWAETMGLAPQSVSRGFRIAYGVSPKAFRAEHRALRAVRMLSTSATSMAELAAELGFADQAHMTRLVRRLSGRTPGSLRVHSVQEAGSEER</sequence>
<dbReference type="SUPFAM" id="SSF46689">
    <property type="entry name" value="Homeodomain-like"/>
    <property type="match status" value="1"/>
</dbReference>
<dbReference type="InterPro" id="IPR018060">
    <property type="entry name" value="HTH_AraC"/>
</dbReference>
<dbReference type="InterPro" id="IPR009057">
    <property type="entry name" value="Homeodomain-like_sf"/>
</dbReference>
<comment type="caution">
    <text evidence="5">The sequence shown here is derived from an EMBL/GenBank/DDBJ whole genome shotgun (WGS) entry which is preliminary data.</text>
</comment>
<dbReference type="Gene3D" id="1.10.10.60">
    <property type="entry name" value="Homeodomain-like"/>
    <property type="match status" value="1"/>
</dbReference>
<dbReference type="InterPro" id="IPR011051">
    <property type="entry name" value="RmlC_Cupin_sf"/>
</dbReference>
<evidence type="ECO:0000256" key="1">
    <source>
        <dbReference type="ARBA" id="ARBA00023015"/>
    </source>
</evidence>
<keyword evidence="1" id="KW-0805">Transcription regulation</keyword>
<dbReference type="Gene3D" id="2.60.120.10">
    <property type="entry name" value="Jelly Rolls"/>
    <property type="match status" value="1"/>
</dbReference>
<organism evidence="5 6">
    <name type="scientific">Brevundimonas faecalis</name>
    <dbReference type="NCBI Taxonomy" id="947378"/>
    <lineage>
        <taxon>Bacteria</taxon>
        <taxon>Pseudomonadati</taxon>
        <taxon>Pseudomonadota</taxon>
        <taxon>Alphaproteobacteria</taxon>
        <taxon>Caulobacterales</taxon>
        <taxon>Caulobacteraceae</taxon>
        <taxon>Brevundimonas</taxon>
    </lineage>
</organism>
<evidence type="ECO:0000313" key="6">
    <source>
        <dbReference type="Proteomes" id="UP001549313"/>
    </source>
</evidence>
<dbReference type="Pfam" id="PF12833">
    <property type="entry name" value="HTH_18"/>
    <property type="match status" value="1"/>
</dbReference>
<dbReference type="InterPro" id="IPR050204">
    <property type="entry name" value="AraC_XylS_family_regulators"/>
</dbReference>